<feature type="transmembrane region" description="Helical" evidence="11">
    <location>
        <begin position="205"/>
        <end position="226"/>
    </location>
</feature>
<feature type="transmembrane region" description="Helical" evidence="11">
    <location>
        <begin position="174"/>
        <end position="193"/>
    </location>
</feature>
<dbReference type="InterPro" id="IPR034294">
    <property type="entry name" value="Aquaporin_transptr"/>
</dbReference>
<evidence type="ECO:0000256" key="2">
    <source>
        <dbReference type="ARBA" id="ARBA00004651"/>
    </source>
</evidence>
<evidence type="ECO:0000256" key="5">
    <source>
        <dbReference type="ARBA" id="ARBA00022475"/>
    </source>
</evidence>
<keyword evidence="13" id="KW-1185">Reference proteome</keyword>
<dbReference type="FunFam" id="1.20.1080.10:FF:000014">
    <property type="entry name" value="Aquaporin 1"/>
    <property type="match status" value="1"/>
</dbReference>
<dbReference type="EMBL" id="NDIQ01000022">
    <property type="protein sequence ID" value="PRT56776.1"/>
    <property type="molecule type" value="Genomic_DNA"/>
</dbReference>
<evidence type="ECO:0000256" key="7">
    <source>
        <dbReference type="ARBA" id="ARBA00022737"/>
    </source>
</evidence>
<protein>
    <submittedName>
        <fullName evidence="12">Aquaporin-1</fullName>
    </submittedName>
</protein>
<keyword evidence="4 10" id="KW-0813">Transport</keyword>
<dbReference type="RefSeq" id="XP_024666721.1">
    <property type="nucleotide sequence ID" value="XM_024810953.1"/>
</dbReference>
<evidence type="ECO:0000256" key="10">
    <source>
        <dbReference type="RuleBase" id="RU000477"/>
    </source>
</evidence>
<dbReference type="InterPro" id="IPR023271">
    <property type="entry name" value="Aquaporin-like"/>
</dbReference>
<sequence length="282" mass="30394">MSTARAQDVDGRSTGLPVTESGVNSELNIGKGTYNAPAPYFSDDWRILGINLFGELCGTYMFLLFAEVIAQIANSTSQALVTSNAASLIMISFGFGFSVMCNIYIFYRVSGGHLNPSVTLSCAVAGVVPPFKATLYMVVQVIAGIAAAATASALTPGPVRFDNELANGCSKSRGLFIEMFGVIPLHLAVLFTAVEKSRITYNAPYVIGIALFIGHLFAVFYTGAGLNPARSLGPAIVKEYFPVYHWIYWVGPIIAAIITGLFYRFLKWADYETANPGQDSEY</sequence>
<dbReference type="Gene3D" id="1.20.1080.10">
    <property type="entry name" value="Glycerol uptake facilitator protein"/>
    <property type="match status" value="1"/>
</dbReference>
<feature type="transmembrane region" description="Helical" evidence="11">
    <location>
        <begin position="246"/>
        <end position="266"/>
    </location>
</feature>
<evidence type="ECO:0000256" key="11">
    <source>
        <dbReference type="SAM" id="Phobius"/>
    </source>
</evidence>
<gene>
    <name evidence="12" type="ORF">B9G98_04396</name>
</gene>
<keyword evidence="8 11" id="KW-1133">Transmembrane helix</keyword>
<dbReference type="GeneID" id="36518144"/>
<keyword evidence="6 10" id="KW-0812">Transmembrane</keyword>
<evidence type="ECO:0000256" key="3">
    <source>
        <dbReference type="ARBA" id="ARBA00006175"/>
    </source>
</evidence>
<keyword evidence="7" id="KW-0677">Repeat</keyword>
<dbReference type="Proteomes" id="UP000238350">
    <property type="component" value="Unassembled WGS sequence"/>
</dbReference>
<keyword evidence="9 11" id="KW-0472">Membrane</keyword>
<evidence type="ECO:0000313" key="13">
    <source>
        <dbReference type="Proteomes" id="UP000238350"/>
    </source>
</evidence>
<feature type="transmembrane region" description="Helical" evidence="11">
    <location>
        <begin position="85"/>
        <end position="107"/>
    </location>
</feature>
<evidence type="ECO:0000256" key="1">
    <source>
        <dbReference type="ARBA" id="ARBA00004477"/>
    </source>
</evidence>
<comment type="subcellular location">
    <subcellularLocation>
        <location evidence="2">Cell membrane</location>
        <topology evidence="2">Multi-pass membrane protein</topology>
    </subcellularLocation>
    <subcellularLocation>
        <location evidence="1">Endoplasmic reticulum membrane</location>
        <topology evidence="1">Multi-pass membrane protein</topology>
    </subcellularLocation>
</comment>
<dbReference type="NCBIfam" id="TIGR00861">
    <property type="entry name" value="MIP"/>
    <property type="match status" value="1"/>
</dbReference>
<dbReference type="STRING" id="45607.A0A2T0FP60"/>
<comment type="caution">
    <text evidence="12">The sequence shown here is derived from an EMBL/GenBank/DDBJ whole genome shotgun (WGS) entry which is preliminary data.</text>
</comment>
<dbReference type="InterPro" id="IPR000425">
    <property type="entry name" value="MIP"/>
</dbReference>
<dbReference type="PANTHER" id="PTHR19139">
    <property type="entry name" value="AQUAPORIN TRANSPORTER"/>
    <property type="match status" value="1"/>
</dbReference>
<keyword evidence="5" id="KW-1003">Cell membrane</keyword>
<reference evidence="12 13" key="1">
    <citation type="submission" date="2017-04" db="EMBL/GenBank/DDBJ databases">
        <title>Genome sequencing of [Candida] sorbophila.</title>
        <authorList>
            <person name="Ahn J.O."/>
        </authorList>
    </citation>
    <scope>NUCLEOTIDE SEQUENCE [LARGE SCALE GENOMIC DNA]</scope>
    <source>
        <strain evidence="12 13">DS02</strain>
    </source>
</reference>
<dbReference type="PRINTS" id="PR00783">
    <property type="entry name" value="MINTRINSICP"/>
</dbReference>
<dbReference type="OrthoDB" id="3222at2759"/>
<dbReference type="PANTHER" id="PTHR19139:SF199">
    <property type="entry name" value="MIP17260P"/>
    <property type="match status" value="1"/>
</dbReference>
<evidence type="ECO:0000256" key="9">
    <source>
        <dbReference type="ARBA" id="ARBA00023136"/>
    </source>
</evidence>
<feature type="transmembrane region" description="Helical" evidence="11">
    <location>
        <begin position="135"/>
        <end position="154"/>
    </location>
</feature>
<comment type="similarity">
    <text evidence="3 10">Belongs to the MIP/aquaporin (TC 1.A.8) family.</text>
</comment>
<evidence type="ECO:0000256" key="4">
    <source>
        <dbReference type="ARBA" id="ARBA00022448"/>
    </source>
</evidence>
<dbReference type="GO" id="GO:0015250">
    <property type="term" value="F:water channel activity"/>
    <property type="evidence" value="ECO:0007669"/>
    <property type="project" value="TreeGrafter"/>
</dbReference>
<dbReference type="Pfam" id="PF00230">
    <property type="entry name" value="MIP"/>
    <property type="match status" value="1"/>
</dbReference>
<dbReference type="InterPro" id="IPR022357">
    <property type="entry name" value="MIP_CS"/>
</dbReference>
<dbReference type="PROSITE" id="PS00221">
    <property type="entry name" value="MIP"/>
    <property type="match status" value="1"/>
</dbReference>
<dbReference type="SUPFAM" id="SSF81338">
    <property type="entry name" value="Aquaporin-like"/>
    <property type="match status" value="1"/>
</dbReference>
<dbReference type="AlphaFoldDB" id="A0A2T0FP60"/>
<evidence type="ECO:0000313" key="12">
    <source>
        <dbReference type="EMBL" id="PRT56776.1"/>
    </source>
</evidence>
<proteinExistence type="inferred from homology"/>
<dbReference type="GO" id="GO:0005789">
    <property type="term" value="C:endoplasmic reticulum membrane"/>
    <property type="evidence" value="ECO:0007669"/>
    <property type="project" value="UniProtKB-SubCell"/>
</dbReference>
<accession>A0A2T0FP60</accession>
<organism evidence="12 13">
    <name type="scientific">Wickerhamiella sorbophila</name>
    <dbReference type="NCBI Taxonomy" id="45607"/>
    <lineage>
        <taxon>Eukaryota</taxon>
        <taxon>Fungi</taxon>
        <taxon>Dikarya</taxon>
        <taxon>Ascomycota</taxon>
        <taxon>Saccharomycotina</taxon>
        <taxon>Dipodascomycetes</taxon>
        <taxon>Dipodascales</taxon>
        <taxon>Trichomonascaceae</taxon>
        <taxon>Wickerhamiella</taxon>
    </lineage>
</organism>
<feature type="transmembrane region" description="Helical" evidence="11">
    <location>
        <begin position="52"/>
        <end position="73"/>
    </location>
</feature>
<evidence type="ECO:0000256" key="8">
    <source>
        <dbReference type="ARBA" id="ARBA00022989"/>
    </source>
</evidence>
<name>A0A2T0FP60_9ASCO</name>
<dbReference type="GO" id="GO:0005886">
    <property type="term" value="C:plasma membrane"/>
    <property type="evidence" value="ECO:0007669"/>
    <property type="project" value="UniProtKB-SubCell"/>
</dbReference>
<evidence type="ECO:0000256" key="6">
    <source>
        <dbReference type="ARBA" id="ARBA00022692"/>
    </source>
</evidence>